<comment type="caution">
    <text evidence="8">The sequence shown here is derived from an EMBL/GenBank/DDBJ whole genome shotgun (WGS) entry which is preliminary data.</text>
</comment>
<sequence length="350" mass="38764">MAEGFNQVVSWYVCTGLAWILVIARLFTRWRKLGSLSLDDAFIILSACCLAGGLAIQQHMWNMGMAEIPKASRDNYIEMMKMILPGSILYVSSVWAIKIALVIFYKHIAAPGTKLQINLQCYYWSAGYYIPRHFLPHHLSVLPAKQAMVSRFVVSMQTRKRRNKLLDHVNIGTDVITLSLPISMVLQLQMKTREKIGVCAIFALGLLVVIASIIRAYFSKRNETMLTCTVSMVETTVAIIASCLPPLRSAIMGQFSTAASRPNCNNYGGRIELSSVRNSNPGGRTRSSRITNIVGGTRARPNDSEDELFKEVEAYNTPSVNASESSNKNGITVSTASQVKNSLDKECLVD</sequence>
<gene>
    <name evidence="8" type="ORF">IM811_011839</name>
</gene>
<evidence type="ECO:0000256" key="3">
    <source>
        <dbReference type="ARBA" id="ARBA00022989"/>
    </source>
</evidence>
<accession>A0A8H7NC50</accession>
<evidence type="ECO:0000313" key="8">
    <source>
        <dbReference type="EMBL" id="KAF9753081.1"/>
    </source>
</evidence>
<dbReference type="Pfam" id="PF20684">
    <property type="entry name" value="Fung_rhodopsin"/>
    <property type="match status" value="1"/>
</dbReference>
<dbReference type="InterPro" id="IPR049326">
    <property type="entry name" value="Rhodopsin_dom_fungi"/>
</dbReference>
<dbReference type="AlphaFoldDB" id="A0A8H7NC50"/>
<evidence type="ECO:0000256" key="5">
    <source>
        <dbReference type="ARBA" id="ARBA00038359"/>
    </source>
</evidence>
<keyword evidence="4 6" id="KW-0472">Membrane</keyword>
<evidence type="ECO:0000256" key="6">
    <source>
        <dbReference type="SAM" id="Phobius"/>
    </source>
</evidence>
<reference evidence="8" key="1">
    <citation type="submission" date="2020-10" db="EMBL/GenBank/DDBJ databases">
        <title>High-Quality Genome Resource of Clonostachys rosea strain S41 by Oxford Nanopore Long-Read Sequencing.</title>
        <authorList>
            <person name="Wang H."/>
        </authorList>
    </citation>
    <scope>NUCLEOTIDE SEQUENCE</scope>
    <source>
        <strain evidence="8">S41</strain>
    </source>
</reference>
<keyword evidence="2 6" id="KW-0812">Transmembrane</keyword>
<feature type="transmembrane region" description="Helical" evidence="6">
    <location>
        <begin position="196"/>
        <end position="218"/>
    </location>
</feature>
<dbReference type="Proteomes" id="UP000616885">
    <property type="component" value="Unassembled WGS sequence"/>
</dbReference>
<comment type="subcellular location">
    <subcellularLocation>
        <location evidence="1">Membrane</location>
        <topology evidence="1">Multi-pass membrane protein</topology>
    </subcellularLocation>
</comment>
<evidence type="ECO:0000313" key="9">
    <source>
        <dbReference type="Proteomes" id="UP000616885"/>
    </source>
</evidence>
<organism evidence="8 9">
    <name type="scientific">Bionectria ochroleuca</name>
    <name type="common">Gliocladium roseum</name>
    <dbReference type="NCBI Taxonomy" id="29856"/>
    <lineage>
        <taxon>Eukaryota</taxon>
        <taxon>Fungi</taxon>
        <taxon>Dikarya</taxon>
        <taxon>Ascomycota</taxon>
        <taxon>Pezizomycotina</taxon>
        <taxon>Sordariomycetes</taxon>
        <taxon>Hypocreomycetidae</taxon>
        <taxon>Hypocreales</taxon>
        <taxon>Bionectriaceae</taxon>
        <taxon>Clonostachys</taxon>
    </lineage>
</organism>
<comment type="similarity">
    <text evidence="5">Belongs to the SAT4 family.</text>
</comment>
<dbReference type="EMBL" id="JADCTT010000004">
    <property type="protein sequence ID" value="KAF9753081.1"/>
    <property type="molecule type" value="Genomic_DNA"/>
</dbReference>
<dbReference type="InterPro" id="IPR052337">
    <property type="entry name" value="SAT4-like"/>
</dbReference>
<evidence type="ECO:0000256" key="1">
    <source>
        <dbReference type="ARBA" id="ARBA00004141"/>
    </source>
</evidence>
<feature type="domain" description="Rhodopsin" evidence="7">
    <location>
        <begin position="24"/>
        <end position="251"/>
    </location>
</feature>
<evidence type="ECO:0000259" key="7">
    <source>
        <dbReference type="Pfam" id="PF20684"/>
    </source>
</evidence>
<proteinExistence type="inferred from homology"/>
<dbReference type="PANTHER" id="PTHR33048">
    <property type="entry name" value="PTH11-LIKE INTEGRAL MEMBRANE PROTEIN (AFU_ORTHOLOGUE AFUA_5G11245)"/>
    <property type="match status" value="1"/>
</dbReference>
<feature type="transmembrane region" description="Helical" evidence="6">
    <location>
        <begin position="6"/>
        <end position="28"/>
    </location>
</feature>
<evidence type="ECO:0000256" key="4">
    <source>
        <dbReference type="ARBA" id="ARBA00023136"/>
    </source>
</evidence>
<dbReference type="GO" id="GO:0016020">
    <property type="term" value="C:membrane"/>
    <property type="evidence" value="ECO:0007669"/>
    <property type="project" value="UniProtKB-SubCell"/>
</dbReference>
<keyword evidence="3 6" id="KW-1133">Transmembrane helix</keyword>
<protein>
    <recommendedName>
        <fullName evidence="7">Rhodopsin domain-containing protein</fullName>
    </recommendedName>
</protein>
<dbReference type="PANTHER" id="PTHR33048:SF92">
    <property type="entry name" value="INTEGRAL MEMBRANE PROTEIN"/>
    <property type="match status" value="1"/>
</dbReference>
<evidence type="ECO:0000256" key="2">
    <source>
        <dbReference type="ARBA" id="ARBA00022692"/>
    </source>
</evidence>
<name>A0A8H7NC50_BIOOC</name>
<feature type="transmembrane region" description="Helical" evidence="6">
    <location>
        <begin position="82"/>
        <end position="105"/>
    </location>
</feature>
<feature type="transmembrane region" description="Helical" evidence="6">
    <location>
        <begin position="40"/>
        <end position="62"/>
    </location>
</feature>